<accession>A0A897NTN7</accession>
<gene>
    <name evidence="1" type="ORF">HSEST_1353</name>
</gene>
<dbReference type="Pfam" id="PF23959">
    <property type="entry name" value="DUF7288"/>
    <property type="match status" value="1"/>
</dbReference>
<dbReference type="EMBL" id="CP064791">
    <property type="protein sequence ID" value="QSG14885.1"/>
    <property type="molecule type" value="Genomic_DNA"/>
</dbReference>
<keyword evidence="1" id="KW-0282">Flagellum</keyword>
<keyword evidence="1" id="KW-0969">Cilium</keyword>
<proteinExistence type="predicted"/>
<name>A0A897NTN7_9EURY</name>
<keyword evidence="2" id="KW-1185">Reference proteome</keyword>
<evidence type="ECO:0000313" key="2">
    <source>
        <dbReference type="Proteomes" id="UP000663292"/>
    </source>
</evidence>
<keyword evidence="1" id="KW-0966">Cell projection</keyword>
<evidence type="ECO:0000313" key="1">
    <source>
        <dbReference type="EMBL" id="QSG14885.1"/>
    </source>
</evidence>
<dbReference type="InterPro" id="IPR055712">
    <property type="entry name" value="DUF7288"/>
</dbReference>
<protein>
    <submittedName>
        <fullName evidence="1">Putative pilin/flagellin</fullName>
    </submittedName>
</protein>
<sequence length="195" mass="21408">MFSAIVVLTALLYGLQAVDVGPWTSEAASETSSLETRAQDALDIAASEGSLSNVTRCYGVNPESTGGYVFSGQIAGPDATTFERLLNTTFDERNRNYNVYLYYWDEETGQKERELVSMNRTAADSGVVAPTDSSVVASRTVVLYDDMPTRFGSDPKCGRTGATLEDYSERHGWYVEDIAPNSPVYNVVEVRVVVW</sequence>
<dbReference type="Proteomes" id="UP000663292">
    <property type="component" value="Chromosome"/>
</dbReference>
<organism evidence="1 2">
    <name type="scientific">Halapricum desulfuricans</name>
    <dbReference type="NCBI Taxonomy" id="2841257"/>
    <lineage>
        <taxon>Archaea</taxon>
        <taxon>Methanobacteriati</taxon>
        <taxon>Methanobacteriota</taxon>
        <taxon>Stenosarchaea group</taxon>
        <taxon>Halobacteria</taxon>
        <taxon>Halobacteriales</taxon>
        <taxon>Haloarculaceae</taxon>
        <taxon>Halapricum</taxon>
    </lineage>
</organism>
<dbReference type="AlphaFoldDB" id="A0A897NTN7"/>
<reference evidence="1 2" key="1">
    <citation type="submission" date="2020-11" db="EMBL/GenBank/DDBJ databases">
        <title>Carbohydrate-dependent, anaerobic sulfur respiration: A novel catabolism in halophilic archaea.</title>
        <authorList>
            <person name="Sorokin D.Y."/>
            <person name="Messina E."/>
            <person name="Smedile F."/>
            <person name="La Cono V."/>
            <person name="Hallsworth J.E."/>
            <person name="Yakimov M.M."/>
        </authorList>
    </citation>
    <scope>NUCLEOTIDE SEQUENCE [LARGE SCALE GENOMIC DNA]</scope>
    <source>
        <strain evidence="1 2">HSR-Est</strain>
    </source>
</reference>